<dbReference type="InterPro" id="IPR044926">
    <property type="entry name" value="RGS_subdomain_2"/>
</dbReference>
<feature type="transmembrane region" description="Helical" evidence="7">
    <location>
        <begin position="894"/>
        <end position="916"/>
    </location>
</feature>
<feature type="transmembrane region" description="Helical" evidence="7">
    <location>
        <begin position="1056"/>
        <end position="1077"/>
    </location>
</feature>
<dbReference type="KEGG" id="ngr:NAEGRDRAFT_64936"/>
<evidence type="ECO:0000256" key="3">
    <source>
        <dbReference type="ARBA" id="ARBA00022737"/>
    </source>
</evidence>
<evidence type="ECO:0000256" key="6">
    <source>
        <dbReference type="ARBA" id="ARBA00023157"/>
    </source>
</evidence>
<dbReference type="GeneID" id="8861247"/>
<comment type="subcellular location">
    <subcellularLocation>
        <location evidence="1">Membrane</location>
    </subcellularLocation>
</comment>
<gene>
    <name evidence="10" type="ORF">NAEGRDRAFT_64936</name>
</gene>
<dbReference type="OrthoDB" id="252722at2759"/>
<evidence type="ECO:0000256" key="1">
    <source>
        <dbReference type="ARBA" id="ARBA00004370"/>
    </source>
</evidence>
<dbReference type="STRING" id="5762.D2V7V5"/>
<dbReference type="Pfam" id="PF01436">
    <property type="entry name" value="NHL"/>
    <property type="match status" value="1"/>
</dbReference>
<feature type="domain" description="RGS" evidence="8">
    <location>
        <begin position="1134"/>
        <end position="1257"/>
    </location>
</feature>
<feature type="transmembrane region" description="Helical" evidence="7">
    <location>
        <begin position="990"/>
        <end position="1016"/>
    </location>
</feature>
<dbReference type="Gene3D" id="2.120.10.30">
    <property type="entry name" value="TolB, C-terminal domain"/>
    <property type="match status" value="2"/>
</dbReference>
<dbReference type="AlphaFoldDB" id="D2V7V5"/>
<dbReference type="Pfam" id="PF01825">
    <property type="entry name" value="GPS"/>
    <property type="match status" value="1"/>
</dbReference>
<dbReference type="eggNOG" id="KOG2177">
    <property type="taxonomic scope" value="Eukaryota"/>
</dbReference>
<dbReference type="GO" id="GO:0016020">
    <property type="term" value="C:membrane"/>
    <property type="evidence" value="ECO:0007669"/>
    <property type="project" value="UniProtKB-SubCell"/>
</dbReference>
<dbReference type="Pfam" id="PF00615">
    <property type="entry name" value="RGS"/>
    <property type="match status" value="1"/>
</dbReference>
<reference evidence="10 11" key="1">
    <citation type="journal article" date="2010" name="Cell">
        <title>The genome of Naegleria gruberi illuminates early eukaryotic versatility.</title>
        <authorList>
            <person name="Fritz-Laylin L.K."/>
            <person name="Prochnik S.E."/>
            <person name="Ginger M.L."/>
            <person name="Dacks J.B."/>
            <person name="Carpenter M.L."/>
            <person name="Field M.C."/>
            <person name="Kuo A."/>
            <person name="Paredez A."/>
            <person name="Chapman J."/>
            <person name="Pham J."/>
            <person name="Shu S."/>
            <person name="Neupane R."/>
            <person name="Cipriano M."/>
            <person name="Mancuso J."/>
            <person name="Tu H."/>
            <person name="Salamov A."/>
            <person name="Lindquist E."/>
            <person name="Shapiro H."/>
            <person name="Lucas S."/>
            <person name="Grigoriev I.V."/>
            <person name="Cande W.Z."/>
            <person name="Fulton C."/>
            <person name="Rokhsar D.S."/>
            <person name="Dawson S.C."/>
        </authorList>
    </citation>
    <scope>NUCLEOTIDE SEQUENCE [LARGE SCALE GENOMIC DNA]</scope>
    <source>
        <strain evidence="10 11">NEG-M</strain>
    </source>
</reference>
<dbReference type="PANTHER" id="PTHR46388">
    <property type="entry name" value="NHL REPEAT-CONTAINING PROTEIN 2"/>
    <property type="match status" value="1"/>
</dbReference>
<keyword evidence="5 7" id="KW-0472">Membrane</keyword>
<dbReference type="SUPFAM" id="SSF101898">
    <property type="entry name" value="NHL repeat"/>
    <property type="match status" value="1"/>
</dbReference>
<dbReference type="InterPro" id="IPR011042">
    <property type="entry name" value="6-blade_b-propeller_TolB-like"/>
</dbReference>
<dbReference type="SUPFAM" id="SSF48097">
    <property type="entry name" value="Regulator of G-protein signaling, RGS"/>
    <property type="match status" value="1"/>
</dbReference>
<evidence type="ECO:0000259" key="9">
    <source>
        <dbReference type="PROSITE" id="PS50221"/>
    </source>
</evidence>
<feature type="transmembrane region" description="Helical" evidence="7">
    <location>
        <begin position="860"/>
        <end position="882"/>
    </location>
</feature>
<dbReference type="InterPro" id="IPR036305">
    <property type="entry name" value="RGS_sf"/>
</dbReference>
<dbReference type="InterPro" id="IPR000203">
    <property type="entry name" value="GPS"/>
</dbReference>
<evidence type="ECO:0000313" key="11">
    <source>
        <dbReference type="Proteomes" id="UP000006671"/>
    </source>
</evidence>
<evidence type="ECO:0000256" key="5">
    <source>
        <dbReference type="ARBA" id="ARBA00023136"/>
    </source>
</evidence>
<proteinExistence type="predicted"/>
<evidence type="ECO:0000313" key="10">
    <source>
        <dbReference type="EMBL" id="EFC46935.1"/>
    </source>
</evidence>
<feature type="transmembrane region" description="Helical" evidence="7">
    <location>
        <begin position="1089"/>
        <end position="1111"/>
    </location>
</feature>
<sequence length="1272" mass="142814">MDGLPGVGTFVDGPTGLFWQNGILFYAERKHIRKLENGTVTTLASGLSTPNGLFALNNTIYFAETSANRIKRINSDLTIDIVSANNTSGGYNGDGMLFNATFFDQPVSLCIGSENIIYITDSNNYRIRKVDTDGKVKTIVGAGLNGFNGDGLGVATYITWATSIKYWTNGLKSLLYFVQLNEGTIRTLDLSTNLITTIAGIRAAGTFDGDGKSALQTSFFRMTDVTISKKNGNIYVTDKSNQRIRKISSSTNLVSTIAGNGSIGFVDSMSNAINASLFNPMYLVLTDNDEIIFSEFGNNRIRKLTPTCPEGYMLDLYNDTCKMSCYGKAYNDPNVCSSRGICGSPDNCICSGDYFGLECGSQCDAFSLPTVRSGSKCLPFCYSLMGKVDLILSRAKAMVNSNVTLHASINDNCLSEVKQFLNISYMITKPDNSTDTISTNDMMIILSMNQIGVYTASVKIELNSTIIFISNNSISVTCKTKEDYLSGDLTKIPVDELIDLANSPDTYQQIGNLTVQSIMKSLASSLSTQINQQLDLPSLAKLTNALVTVSTKKTYISEDVIVDLNNAMYNVSFSVDKFSSNSSNFQVLERIVTSIVEGFTNCYSTSNQTSPSTVNNLLNRVVSMVSKTSNKSDDEFTTKSSEFTINVKRNILTQFFNSTHVNLYSPKNLRDSTISVATISFTNPLKMVNSSKDAENILTSIPITEQLFNQSNVNISFSISPIVEIHYLKNGQVIKLVNLADPIIFQFITQNISTLNMTNYKVKCMYLHEETNKWLSDGCQSSFDSMSSVVTCSCNHTTKFSSFVMRETNLTLYSEHQLETDISLAVSGITVSSIFILWIILIIIGLIFTRNTNPRKSRWIIPYLCLTSLLIDLSFSDIVSNALFLSKEIKSSDIIRSVSVIVTSVFYILAIFNYLILHLRYILFRYTYEIMFSIAVKNEQQKIGKWIKIVNSKVAVFVVNLIGAVVIVIYFVIFTALVNTGYIQKEYSKIMSASFFVVVSLIYLILLMLAIFDFYMENRHVSKEEKSTSDKKKISLFLDIYKFIFVNDVLVFRKELIFSFISYLFFVLNFALGFSSLDNPTVTSFAEASYAFGVVYEFFNILAFGGFVFLVNFCSINWKRRNYSNQDDENENRELDIVLSNPQLLKIFEEYCMREFSLENILIFKKLESLQKSELSPIDNESLFEEMKKDYFINGAEFEVNLSSSMKKQFIQLCSDLKHVERTQVDEILERLRDDIYMNLSDTFSRFIFTNEYASINECIELKEKTGQSFTK</sequence>
<evidence type="ECO:0000256" key="2">
    <source>
        <dbReference type="ARBA" id="ARBA00022692"/>
    </source>
</evidence>
<dbReference type="EMBL" id="GG738856">
    <property type="protein sequence ID" value="EFC46935.1"/>
    <property type="molecule type" value="Genomic_DNA"/>
</dbReference>
<name>D2V7V5_NAEGR</name>
<dbReference type="Gene3D" id="1.10.167.10">
    <property type="entry name" value="Regulator of G-protein Signalling 4, domain 2"/>
    <property type="match status" value="1"/>
</dbReference>
<dbReference type="RefSeq" id="XP_002679679.1">
    <property type="nucleotide sequence ID" value="XM_002679633.1"/>
</dbReference>
<evidence type="ECO:0000256" key="7">
    <source>
        <dbReference type="SAM" id="Phobius"/>
    </source>
</evidence>
<protein>
    <submittedName>
        <fullName evidence="10">Predicted protein</fullName>
    </submittedName>
</protein>
<keyword evidence="11" id="KW-1185">Reference proteome</keyword>
<dbReference type="SUPFAM" id="SSF63829">
    <property type="entry name" value="Calcium-dependent phosphotriesterase"/>
    <property type="match status" value="1"/>
</dbReference>
<dbReference type="InterPro" id="IPR016137">
    <property type="entry name" value="RGS"/>
</dbReference>
<dbReference type="PROSITE" id="PS50221">
    <property type="entry name" value="GAIN_B"/>
    <property type="match status" value="1"/>
</dbReference>
<dbReference type="VEuPathDB" id="AmoebaDB:NAEGRDRAFT_64936"/>
<evidence type="ECO:0000259" key="8">
    <source>
        <dbReference type="PROSITE" id="PS50132"/>
    </source>
</evidence>
<keyword evidence="3" id="KW-0677">Repeat</keyword>
<dbReference type="PROSITE" id="PS50132">
    <property type="entry name" value="RGS"/>
    <property type="match status" value="1"/>
</dbReference>
<keyword evidence="6" id="KW-1015">Disulfide bond</keyword>
<feature type="domain" description="GAIN-B" evidence="9">
    <location>
        <begin position="641"/>
        <end position="811"/>
    </location>
</feature>
<keyword evidence="2 7" id="KW-0812">Transmembrane</keyword>
<organism evidence="11">
    <name type="scientific">Naegleria gruberi</name>
    <name type="common">Amoeba</name>
    <dbReference type="NCBI Taxonomy" id="5762"/>
    <lineage>
        <taxon>Eukaryota</taxon>
        <taxon>Discoba</taxon>
        <taxon>Heterolobosea</taxon>
        <taxon>Tetramitia</taxon>
        <taxon>Eutetramitia</taxon>
        <taxon>Vahlkampfiidae</taxon>
        <taxon>Naegleria</taxon>
    </lineage>
</organism>
<evidence type="ECO:0000256" key="4">
    <source>
        <dbReference type="ARBA" id="ARBA00022989"/>
    </source>
</evidence>
<dbReference type="PANTHER" id="PTHR46388:SF2">
    <property type="entry name" value="NHL REPEAT-CONTAINING PROTEIN 2"/>
    <property type="match status" value="1"/>
</dbReference>
<feature type="transmembrane region" description="Helical" evidence="7">
    <location>
        <begin position="954"/>
        <end position="978"/>
    </location>
</feature>
<dbReference type="InterPro" id="IPR057244">
    <property type="entry name" value="GAIN_B"/>
</dbReference>
<accession>D2V7V5</accession>
<feature type="transmembrane region" description="Helical" evidence="7">
    <location>
        <begin position="824"/>
        <end position="848"/>
    </location>
</feature>
<keyword evidence="4 7" id="KW-1133">Transmembrane helix</keyword>
<dbReference type="Proteomes" id="UP000006671">
    <property type="component" value="Unassembled WGS sequence"/>
</dbReference>
<dbReference type="InterPro" id="IPR001258">
    <property type="entry name" value="NHL_repeat"/>
</dbReference>
<dbReference type="InParanoid" id="D2V7V5"/>